<feature type="transmembrane region" description="Helical" evidence="7">
    <location>
        <begin position="169"/>
        <end position="197"/>
    </location>
</feature>
<keyword evidence="9" id="KW-1185">Reference proteome</keyword>
<evidence type="ECO:0000256" key="6">
    <source>
        <dbReference type="RuleBase" id="RU003943"/>
    </source>
</evidence>
<dbReference type="InterPro" id="IPR037294">
    <property type="entry name" value="ABC_BtuC-like"/>
</dbReference>
<feature type="transmembrane region" description="Helical" evidence="7">
    <location>
        <begin position="209"/>
        <end position="231"/>
    </location>
</feature>
<protein>
    <submittedName>
        <fullName evidence="8">Zinc/manganese transport system permease protein</fullName>
    </submittedName>
</protein>
<feature type="transmembrane region" description="Helical" evidence="7">
    <location>
        <begin position="83"/>
        <end position="106"/>
    </location>
</feature>
<dbReference type="STRING" id="157910.SAMN05445850_6941"/>
<comment type="similarity">
    <text evidence="2 6">Belongs to the ABC-3 integral membrane protein family.</text>
</comment>
<evidence type="ECO:0000256" key="7">
    <source>
        <dbReference type="SAM" id="Phobius"/>
    </source>
</evidence>
<dbReference type="Gene3D" id="1.10.3470.10">
    <property type="entry name" value="ABC transporter involved in vitamin B12 uptake, BtuC"/>
    <property type="match status" value="1"/>
</dbReference>
<dbReference type="PANTHER" id="PTHR30477:SF13">
    <property type="entry name" value="IRON TRANSPORT SYSTEM MEMBRANE PROTEIN HI_0360-RELATED"/>
    <property type="match status" value="1"/>
</dbReference>
<evidence type="ECO:0000313" key="9">
    <source>
        <dbReference type="Proteomes" id="UP000199365"/>
    </source>
</evidence>
<evidence type="ECO:0000256" key="1">
    <source>
        <dbReference type="ARBA" id="ARBA00004141"/>
    </source>
</evidence>
<accession>A0A1H1KBM5</accession>
<dbReference type="Pfam" id="PF00950">
    <property type="entry name" value="ABC-3"/>
    <property type="match status" value="1"/>
</dbReference>
<reference evidence="9" key="1">
    <citation type="submission" date="2016-10" db="EMBL/GenBank/DDBJ databases">
        <authorList>
            <person name="Varghese N."/>
            <person name="Submissions S."/>
        </authorList>
    </citation>
    <scope>NUCLEOTIDE SEQUENCE [LARGE SCALE GENOMIC DNA]</scope>
    <source>
        <strain evidence="9">DUS833</strain>
    </source>
</reference>
<keyword evidence="5 7" id="KW-0472">Membrane</keyword>
<evidence type="ECO:0000256" key="4">
    <source>
        <dbReference type="ARBA" id="ARBA00022989"/>
    </source>
</evidence>
<sequence length="280" mass="28869">MFSSFMTNTWIVASIVAAVAGFIGFFVVIRGASFAAHALPLGTFPGAAAASLLGINPLFGLIVFAGLGVIGISWLSRRGRHEVATALCLVTLLGFGALFLSMTSGYSQAVYALLFGEVLGVSNTDLAPVAAISGFSIAVAVVLFRPLLLSSVSPDLAKARGVSSRAMELAFMSILALATAMALPVVGALLVFSLMIGPAAAARSLTDRPILAICVSVGISLVTVWTSIALSYVSNWPVGFFVGMLGAACYGVGQVWTRARAFARHHDERPASEAPAGSLT</sequence>
<dbReference type="EMBL" id="FNKX01000003">
    <property type="protein sequence ID" value="SDR59731.1"/>
    <property type="molecule type" value="Genomic_DNA"/>
</dbReference>
<organism evidence="8 9">
    <name type="scientific">Paraburkholderia tuberum</name>
    <dbReference type="NCBI Taxonomy" id="157910"/>
    <lineage>
        <taxon>Bacteria</taxon>
        <taxon>Pseudomonadati</taxon>
        <taxon>Pseudomonadota</taxon>
        <taxon>Betaproteobacteria</taxon>
        <taxon>Burkholderiales</taxon>
        <taxon>Burkholderiaceae</taxon>
        <taxon>Paraburkholderia</taxon>
    </lineage>
</organism>
<dbReference type="AlphaFoldDB" id="A0A1H1KBM5"/>
<dbReference type="PANTHER" id="PTHR30477">
    <property type="entry name" value="ABC-TRANSPORTER METAL-BINDING PROTEIN"/>
    <property type="match status" value="1"/>
</dbReference>
<evidence type="ECO:0000313" key="8">
    <source>
        <dbReference type="EMBL" id="SDR59731.1"/>
    </source>
</evidence>
<proteinExistence type="inferred from homology"/>
<evidence type="ECO:0000256" key="2">
    <source>
        <dbReference type="ARBA" id="ARBA00008034"/>
    </source>
</evidence>
<evidence type="ECO:0000256" key="3">
    <source>
        <dbReference type="ARBA" id="ARBA00022692"/>
    </source>
</evidence>
<evidence type="ECO:0000256" key="5">
    <source>
        <dbReference type="ARBA" id="ARBA00023136"/>
    </source>
</evidence>
<comment type="subcellular location">
    <subcellularLocation>
        <location evidence="6">Cell membrane</location>
        <topology evidence="6">Multi-pass membrane protein</topology>
    </subcellularLocation>
    <subcellularLocation>
        <location evidence="1">Membrane</location>
        <topology evidence="1">Multi-pass membrane protein</topology>
    </subcellularLocation>
</comment>
<keyword evidence="6" id="KW-0813">Transport</keyword>
<feature type="transmembrane region" description="Helical" evidence="7">
    <location>
        <begin position="126"/>
        <end position="148"/>
    </location>
</feature>
<dbReference type="GO" id="GO:0055085">
    <property type="term" value="P:transmembrane transport"/>
    <property type="evidence" value="ECO:0007669"/>
    <property type="project" value="InterPro"/>
</dbReference>
<gene>
    <name evidence="8" type="ORF">SAMN05445850_6941</name>
</gene>
<name>A0A1H1KBM5_9BURK</name>
<keyword evidence="3 6" id="KW-0812">Transmembrane</keyword>
<dbReference type="GO" id="GO:0010043">
    <property type="term" value="P:response to zinc ion"/>
    <property type="evidence" value="ECO:0007669"/>
    <property type="project" value="TreeGrafter"/>
</dbReference>
<feature type="transmembrane region" description="Helical" evidence="7">
    <location>
        <begin position="238"/>
        <end position="256"/>
    </location>
</feature>
<feature type="transmembrane region" description="Helical" evidence="7">
    <location>
        <begin position="54"/>
        <end position="76"/>
    </location>
</feature>
<keyword evidence="4 7" id="KW-1133">Transmembrane helix</keyword>
<dbReference type="GO" id="GO:0043190">
    <property type="term" value="C:ATP-binding cassette (ABC) transporter complex"/>
    <property type="evidence" value="ECO:0007669"/>
    <property type="project" value="InterPro"/>
</dbReference>
<dbReference type="Proteomes" id="UP000199365">
    <property type="component" value="Unassembled WGS sequence"/>
</dbReference>
<dbReference type="SUPFAM" id="SSF81345">
    <property type="entry name" value="ABC transporter involved in vitamin B12 uptake, BtuC"/>
    <property type="match status" value="1"/>
</dbReference>
<dbReference type="InterPro" id="IPR001626">
    <property type="entry name" value="ABC_TroCD"/>
</dbReference>